<dbReference type="GO" id="GO:0005634">
    <property type="term" value="C:nucleus"/>
    <property type="evidence" value="ECO:0000318"/>
    <property type="project" value="GO_Central"/>
</dbReference>
<dbReference type="Gramene" id="EFJ11859">
    <property type="protein sequence ID" value="EFJ11859"/>
    <property type="gene ID" value="SELMODRAFT_125254"/>
</dbReference>
<feature type="domain" description="RED-like N-terminal" evidence="7">
    <location>
        <begin position="7"/>
        <end position="218"/>
    </location>
</feature>
<dbReference type="Proteomes" id="UP000001514">
    <property type="component" value="Unassembled WGS sequence"/>
</dbReference>
<evidence type="ECO:0000313" key="9">
    <source>
        <dbReference type="Proteomes" id="UP000001514"/>
    </source>
</evidence>
<evidence type="ECO:0000256" key="5">
    <source>
        <dbReference type="SAM" id="MobiDB-lite"/>
    </source>
</evidence>
<evidence type="ECO:0000259" key="7">
    <source>
        <dbReference type="Pfam" id="PF07808"/>
    </source>
</evidence>
<dbReference type="Pfam" id="PF07808">
    <property type="entry name" value="RED_N"/>
    <property type="match status" value="1"/>
</dbReference>
<keyword evidence="3" id="KW-0677">Repeat</keyword>
<keyword evidence="9" id="KW-1185">Reference proteome</keyword>
<dbReference type="AlphaFoldDB" id="D8SUM4"/>
<feature type="region of interest" description="Disordered" evidence="5">
    <location>
        <begin position="402"/>
        <end position="438"/>
    </location>
</feature>
<dbReference type="STRING" id="88036.D8SUM4"/>
<feature type="compositionally biased region" description="Basic and acidic residues" evidence="5">
    <location>
        <begin position="402"/>
        <end position="432"/>
    </location>
</feature>
<dbReference type="InterPro" id="IPR039896">
    <property type="entry name" value="Red-like"/>
</dbReference>
<organism evidence="9">
    <name type="scientific">Selaginella moellendorffii</name>
    <name type="common">Spikemoss</name>
    <dbReference type="NCBI Taxonomy" id="88036"/>
    <lineage>
        <taxon>Eukaryota</taxon>
        <taxon>Viridiplantae</taxon>
        <taxon>Streptophyta</taxon>
        <taxon>Embryophyta</taxon>
        <taxon>Tracheophyta</taxon>
        <taxon>Lycopodiopsida</taxon>
        <taxon>Selaginellales</taxon>
        <taxon>Selaginellaceae</taxon>
        <taxon>Selaginella</taxon>
    </lineage>
</organism>
<dbReference type="EMBL" id="GL377643">
    <property type="protein sequence ID" value="EFJ11859.1"/>
    <property type="molecule type" value="Genomic_DNA"/>
</dbReference>
<dbReference type="Pfam" id="PF07807">
    <property type="entry name" value="RED_C"/>
    <property type="match status" value="1"/>
</dbReference>
<evidence type="ECO:0000313" key="8">
    <source>
        <dbReference type="EMBL" id="EFJ11859.1"/>
    </source>
</evidence>
<proteinExistence type="inferred from homology"/>
<feature type="compositionally biased region" description="Basic and acidic residues" evidence="5">
    <location>
        <begin position="243"/>
        <end position="270"/>
    </location>
</feature>
<dbReference type="FunCoup" id="D8SUM4">
    <property type="interactions" value="4512"/>
</dbReference>
<feature type="compositionally biased region" description="Basic and acidic residues" evidence="5">
    <location>
        <begin position="1"/>
        <end position="35"/>
    </location>
</feature>
<feature type="region of interest" description="Disordered" evidence="5">
    <location>
        <begin position="506"/>
        <end position="563"/>
    </location>
</feature>
<dbReference type="PANTHER" id="PTHR12765">
    <property type="entry name" value="RED PROTEIN IK FACTOR CYTOKINE IK"/>
    <property type="match status" value="1"/>
</dbReference>
<feature type="compositionally biased region" description="Basic and acidic residues" evidence="5">
    <location>
        <begin position="306"/>
        <end position="335"/>
    </location>
</feature>
<evidence type="ECO:0000256" key="2">
    <source>
        <dbReference type="ARBA" id="ARBA00006660"/>
    </source>
</evidence>
<evidence type="ECO:0000259" key="6">
    <source>
        <dbReference type="Pfam" id="PF07807"/>
    </source>
</evidence>
<dbReference type="GO" id="GO:0000398">
    <property type="term" value="P:mRNA splicing, via spliceosome"/>
    <property type="evidence" value="ECO:0000318"/>
    <property type="project" value="GO_Central"/>
</dbReference>
<protein>
    <recommendedName>
        <fullName evidence="10">RED-like N-terminal domain-containing protein</fullName>
    </recommendedName>
</protein>
<evidence type="ECO:0000256" key="4">
    <source>
        <dbReference type="ARBA" id="ARBA00023242"/>
    </source>
</evidence>
<dbReference type="eggNOG" id="KOG2498">
    <property type="taxonomic scope" value="Eukaryota"/>
</dbReference>
<evidence type="ECO:0000256" key="1">
    <source>
        <dbReference type="ARBA" id="ARBA00004123"/>
    </source>
</evidence>
<gene>
    <name evidence="8" type="ORF">SELMODRAFT_125254</name>
</gene>
<keyword evidence="4" id="KW-0539">Nucleus</keyword>
<dbReference type="InterPro" id="IPR012916">
    <property type="entry name" value="RED_N"/>
</dbReference>
<accession>D8SUM4</accession>
<dbReference type="InParanoid" id="D8SUM4"/>
<dbReference type="OMA" id="KWIIKPQ"/>
<comment type="similarity">
    <text evidence="2">Belongs to the RED family.</text>
</comment>
<evidence type="ECO:0000256" key="3">
    <source>
        <dbReference type="ARBA" id="ARBA00022737"/>
    </source>
</evidence>
<feature type="region of interest" description="Disordered" evidence="5">
    <location>
        <begin position="236"/>
        <end position="335"/>
    </location>
</feature>
<feature type="compositionally biased region" description="Basic and acidic residues" evidence="5">
    <location>
        <begin position="508"/>
        <end position="547"/>
    </location>
</feature>
<sequence length="563" mass="64133">MRVHCLREEKKPTKVDEEDDLPKYRDRAKERREDQNPDYELMAAASGISTLHAVAPPGAVDLQAAEIQKKISIANSKYLGGDVEHTHLVKGLDYALLNKVRSEIDKKPEELEEPEEEIRCKTDSFLVFSESALFSQVIYKWLVKPPTLSKTSDMFLPGRMAYAFDMEEMSHHIPTTVYRSKDDCPTPEEFVTVGVDVAVLDRIAKIMAYLKLGASGKVREFVLDFLRQSLTRVLQASKKKRRDKSDTKAPIDVKQPETHDDEVVKNRPSDTDDAAVEEEAPKPRVAEDDIFADAGTDYVVTMDGSPRSEDMEESPRRDGNGGDSYFHEEQRSHEDLEQASLLAISPAMPQFGSEWQDYLPPPPDDPSYEYYANQLSVEGNASVPAAAVAPVAPKDPLCMTQEEKDRGMSSVFKRDDQRLRQRRELDSREKDPNFVSESYSECYPGYQEYNREIVDSDEDADLTKMDVGGRAKGRLHRWDFETEEEWGKYNDQKEATPKAAYQFGVKMQDGRKTRKQNKDQKLNNELHKITQIMEKKKREKGGLHEDGDIVAEESSHPGKRIRT</sequence>
<evidence type="ECO:0008006" key="10">
    <source>
        <dbReference type="Google" id="ProtNLM"/>
    </source>
</evidence>
<feature type="region of interest" description="Disordered" evidence="5">
    <location>
        <begin position="1"/>
        <end position="38"/>
    </location>
</feature>
<dbReference type="KEGG" id="smo:SELMODRAFT_125254"/>
<comment type="subcellular location">
    <subcellularLocation>
        <location evidence="1">Nucleus</location>
    </subcellularLocation>
</comment>
<name>D8SUM4_SELML</name>
<feature type="domain" description="Protein RED C-terminal" evidence="6">
    <location>
        <begin position="439"/>
        <end position="542"/>
    </location>
</feature>
<dbReference type="HOGENOM" id="CLU_026814_1_0_1"/>
<dbReference type="InterPro" id="IPR012492">
    <property type="entry name" value="RED_C"/>
</dbReference>
<reference evidence="8 9" key="1">
    <citation type="journal article" date="2011" name="Science">
        <title>The Selaginella genome identifies genetic changes associated with the evolution of vascular plants.</title>
        <authorList>
            <person name="Banks J.A."/>
            <person name="Nishiyama T."/>
            <person name="Hasebe M."/>
            <person name="Bowman J.L."/>
            <person name="Gribskov M."/>
            <person name="dePamphilis C."/>
            <person name="Albert V.A."/>
            <person name="Aono N."/>
            <person name="Aoyama T."/>
            <person name="Ambrose B.A."/>
            <person name="Ashton N.W."/>
            <person name="Axtell M.J."/>
            <person name="Barker E."/>
            <person name="Barker M.S."/>
            <person name="Bennetzen J.L."/>
            <person name="Bonawitz N.D."/>
            <person name="Chapple C."/>
            <person name="Cheng C."/>
            <person name="Correa L.G."/>
            <person name="Dacre M."/>
            <person name="DeBarry J."/>
            <person name="Dreyer I."/>
            <person name="Elias M."/>
            <person name="Engstrom E.M."/>
            <person name="Estelle M."/>
            <person name="Feng L."/>
            <person name="Finet C."/>
            <person name="Floyd S.K."/>
            <person name="Frommer W.B."/>
            <person name="Fujita T."/>
            <person name="Gramzow L."/>
            <person name="Gutensohn M."/>
            <person name="Harholt J."/>
            <person name="Hattori M."/>
            <person name="Heyl A."/>
            <person name="Hirai T."/>
            <person name="Hiwatashi Y."/>
            <person name="Ishikawa M."/>
            <person name="Iwata M."/>
            <person name="Karol K.G."/>
            <person name="Koehler B."/>
            <person name="Kolukisaoglu U."/>
            <person name="Kubo M."/>
            <person name="Kurata T."/>
            <person name="Lalonde S."/>
            <person name="Li K."/>
            <person name="Li Y."/>
            <person name="Litt A."/>
            <person name="Lyons E."/>
            <person name="Manning G."/>
            <person name="Maruyama T."/>
            <person name="Michael T.P."/>
            <person name="Mikami K."/>
            <person name="Miyazaki S."/>
            <person name="Morinaga S."/>
            <person name="Murata T."/>
            <person name="Mueller-Roeber B."/>
            <person name="Nelson D.R."/>
            <person name="Obara M."/>
            <person name="Oguri Y."/>
            <person name="Olmstead R.G."/>
            <person name="Onodera N."/>
            <person name="Petersen B.L."/>
            <person name="Pils B."/>
            <person name="Prigge M."/>
            <person name="Rensing S.A."/>
            <person name="Riano-Pachon D.M."/>
            <person name="Roberts A.W."/>
            <person name="Sato Y."/>
            <person name="Scheller H.V."/>
            <person name="Schulz B."/>
            <person name="Schulz C."/>
            <person name="Shakirov E.V."/>
            <person name="Shibagaki N."/>
            <person name="Shinohara N."/>
            <person name="Shippen D.E."/>
            <person name="Soerensen I."/>
            <person name="Sotooka R."/>
            <person name="Sugimoto N."/>
            <person name="Sugita M."/>
            <person name="Sumikawa N."/>
            <person name="Tanurdzic M."/>
            <person name="Theissen G."/>
            <person name="Ulvskov P."/>
            <person name="Wakazuki S."/>
            <person name="Weng J.K."/>
            <person name="Willats W.W."/>
            <person name="Wipf D."/>
            <person name="Wolf P.G."/>
            <person name="Yang L."/>
            <person name="Zimmer A.D."/>
            <person name="Zhu Q."/>
            <person name="Mitros T."/>
            <person name="Hellsten U."/>
            <person name="Loque D."/>
            <person name="Otillar R."/>
            <person name="Salamov A."/>
            <person name="Schmutz J."/>
            <person name="Shapiro H."/>
            <person name="Lindquist E."/>
            <person name="Lucas S."/>
            <person name="Rokhsar D."/>
            <person name="Grigoriev I.V."/>
        </authorList>
    </citation>
    <scope>NUCLEOTIDE SEQUENCE [LARGE SCALE GENOMIC DNA]</scope>
</reference>